<dbReference type="InterPro" id="IPR045632">
    <property type="entry name" value="DUF6314"/>
</dbReference>
<reference evidence="2 3" key="1">
    <citation type="submission" date="2023-03" db="EMBL/GenBank/DDBJ databases">
        <title>Draft genome sequence of type strain Streptomyces ferralitis JCM 14344.</title>
        <authorList>
            <person name="Klaysubun C."/>
            <person name="Duangmal K."/>
        </authorList>
    </citation>
    <scope>NUCLEOTIDE SEQUENCE [LARGE SCALE GENOMIC DNA]</scope>
    <source>
        <strain evidence="2 3">JCM 14344</strain>
    </source>
</reference>
<evidence type="ECO:0000313" key="3">
    <source>
        <dbReference type="Proteomes" id="UP001220022"/>
    </source>
</evidence>
<sequence length="144" mass="16426">MCHPVPDVLAYLEGRWRVARTVRDLGSGETGTFEGSCEFRRERPDGALLHTEEGQFTWGGVTRPAHRGHRFEPVGDGTSEVRFPDGRPFHHLDLRTGRWQAHHPCAADAYRAEFTVTGADRWQVVWKVTGPRKDLLMITIHDRL</sequence>
<dbReference type="EMBL" id="JARHTQ010000024">
    <property type="protein sequence ID" value="MDF2259569.1"/>
    <property type="molecule type" value="Genomic_DNA"/>
</dbReference>
<proteinExistence type="predicted"/>
<keyword evidence="3" id="KW-1185">Reference proteome</keyword>
<protein>
    <submittedName>
        <fullName evidence="2">DUF6314 family protein</fullName>
    </submittedName>
</protein>
<accession>A0ABT5Z740</accession>
<comment type="caution">
    <text evidence="2">The sequence shown here is derived from an EMBL/GenBank/DDBJ whole genome shotgun (WGS) entry which is preliminary data.</text>
</comment>
<evidence type="ECO:0000313" key="2">
    <source>
        <dbReference type="EMBL" id="MDF2259569.1"/>
    </source>
</evidence>
<dbReference type="Proteomes" id="UP001220022">
    <property type="component" value="Unassembled WGS sequence"/>
</dbReference>
<organism evidence="2 3">
    <name type="scientific">Streptantibioticus ferralitis</name>
    <dbReference type="NCBI Taxonomy" id="236510"/>
    <lineage>
        <taxon>Bacteria</taxon>
        <taxon>Bacillati</taxon>
        <taxon>Actinomycetota</taxon>
        <taxon>Actinomycetes</taxon>
        <taxon>Kitasatosporales</taxon>
        <taxon>Streptomycetaceae</taxon>
        <taxon>Streptantibioticus</taxon>
    </lineage>
</organism>
<feature type="domain" description="DUF6314" evidence="1">
    <location>
        <begin position="12"/>
        <end position="143"/>
    </location>
</feature>
<name>A0ABT5Z740_9ACTN</name>
<dbReference type="Pfam" id="PF19834">
    <property type="entry name" value="DUF6314"/>
    <property type="match status" value="1"/>
</dbReference>
<dbReference type="RefSeq" id="WP_275819300.1">
    <property type="nucleotide sequence ID" value="NZ_BAAANM010000013.1"/>
</dbReference>
<gene>
    <name evidence="2" type="ORF">P2L57_28790</name>
</gene>
<evidence type="ECO:0000259" key="1">
    <source>
        <dbReference type="Pfam" id="PF19834"/>
    </source>
</evidence>